<evidence type="ECO:0000313" key="9">
    <source>
        <dbReference type="Proteomes" id="UP000269265"/>
    </source>
</evidence>
<dbReference type="RefSeq" id="WP_125242914.1">
    <property type="nucleotide sequence ID" value="NZ_RSED01000006.1"/>
</dbReference>
<comment type="similarity">
    <text evidence="2">Belongs to the acyl-CoA dehydrogenase family.</text>
</comment>
<dbReference type="EMBL" id="RSED01000006">
    <property type="protein sequence ID" value="RRS04540.1"/>
    <property type="molecule type" value="Genomic_DNA"/>
</dbReference>
<evidence type="ECO:0000259" key="5">
    <source>
        <dbReference type="Pfam" id="PF00441"/>
    </source>
</evidence>
<evidence type="ECO:0000256" key="4">
    <source>
        <dbReference type="ARBA" id="ARBA00022827"/>
    </source>
</evidence>
<dbReference type="AlphaFoldDB" id="A0A3R8T5F8"/>
<dbReference type="Pfam" id="PF02771">
    <property type="entry name" value="Acyl-CoA_dh_N"/>
    <property type="match status" value="1"/>
</dbReference>
<dbReference type="Pfam" id="PF02770">
    <property type="entry name" value="Acyl-CoA_dh_M"/>
    <property type="match status" value="1"/>
</dbReference>
<dbReference type="InterPro" id="IPR006089">
    <property type="entry name" value="Acyl-CoA_DH_CS"/>
</dbReference>
<gene>
    <name evidence="8" type="ORF">EIP75_08900</name>
</gene>
<dbReference type="SUPFAM" id="SSF56645">
    <property type="entry name" value="Acyl-CoA dehydrogenase NM domain-like"/>
    <property type="match status" value="1"/>
</dbReference>
<comment type="caution">
    <text evidence="8">The sequence shown here is derived from an EMBL/GenBank/DDBJ whole genome shotgun (WGS) entry which is preliminary data.</text>
</comment>
<keyword evidence="4" id="KW-0274">FAD</keyword>
<dbReference type="InterPro" id="IPR013786">
    <property type="entry name" value="AcylCoA_DH/ox_N"/>
</dbReference>
<dbReference type="GO" id="GO:0003995">
    <property type="term" value="F:acyl-CoA dehydrogenase activity"/>
    <property type="evidence" value="ECO:0007669"/>
    <property type="project" value="InterPro"/>
</dbReference>
<dbReference type="Pfam" id="PF00441">
    <property type="entry name" value="Acyl-CoA_dh_1"/>
    <property type="match status" value="1"/>
</dbReference>
<dbReference type="OrthoDB" id="9770681at2"/>
<dbReference type="InterPro" id="IPR036250">
    <property type="entry name" value="AcylCo_DH-like_C"/>
</dbReference>
<dbReference type="InterPro" id="IPR009100">
    <property type="entry name" value="AcylCoA_DH/oxidase_NM_dom_sf"/>
</dbReference>
<evidence type="ECO:0000313" key="8">
    <source>
        <dbReference type="EMBL" id="RRS04540.1"/>
    </source>
</evidence>
<feature type="domain" description="Acyl-CoA dehydrogenase/oxidase C-terminal" evidence="5">
    <location>
        <begin position="303"/>
        <end position="432"/>
    </location>
</feature>
<dbReference type="Proteomes" id="UP000269265">
    <property type="component" value="Unassembled WGS sequence"/>
</dbReference>
<dbReference type="InterPro" id="IPR046373">
    <property type="entry name" value="Acyl-CoA_Oxase/DH_mid-dom_sf"/>
</dbReference>
<dbReference type="InterPro" id="IPR006091">
    <property type="entry name" value="Acyl-CoA_Oxase/DH_mid-dom"/>
</dbReference>
<comment type="cofactor">
    <cofactor evidence="1">
        <name>FAD</name>
        <dbReference type="ChEBI" id="CHEBI:57692"/>
    </cofactor>
</comment>
<organism evidence="8 9">
    <name type="scientific">Aquabacterium soli</name>
    <dbReference type="NCBI Taxonomy" id="2493092"/>
    <lineage>
        <taxon>Bacteria</taxon>
        <taxon>Pseudomonadati</taxon>
        <taxon>Pseudomonadota</taxon>
        <taxon>Betaproteobacteria</taxon>
        <taxon>Burkholderiales</taxon>
        <taxon>Aquabacterium</taxon>
    </lineage>
</organism>
<keyword evidence="9" id="KW-1185">Reference proteome</keyword>
<dbReference type="InterPro" id="IPR009075">
    <property type="entry name" value="AcylCo_DH/oxidase_C"/>
</dbReference>
<evidence type="ECO:0000259" key="7">
    <source>
        <dbReference type="Pfam" id="PF02771"/>
    </source>
</evidence>
<dbReference type="PANTHER" id="PTHR43884">
    <property type="entry name" value="ACYL-COA DEHYDROGENASE"/>
    <property type="match status" value="1"/>
</dbReference>
<evidence type="ECO:0000256" key="3">
    <source>
        <dbReference type="ARBA" id="ARBA00022630"/>
    </source>
</evidence>
<feature type="domain" description="Acyl-CoA dehydrogenase/oxidase N-terminal" evidence="7">
    <location>
        <begin position="79"/>
        <end position="190"/>
    </location>
</feature>
<evidence type="ECO:0000256" key="2">
    <source>
        <dbReference type="ARBA" id="ARBA00009347"/>
    </source>
</evidence>
<dbReference type="Gene3D" id="1.10.540.10">
    <property type="entry name" value="Acyl-CoA dehydrogenase/oxidase, N-terminal domain"/>
    <property type="match status" value="1"/>
</dbReference>
<evidence type="ECO:0000256" key="1">
    <source>
        <dbReference type="ARBA" id="ARBA00001974"/>
    </source>
</evidence>
<dbReference type="PANTHER" id="PTHR43884:SF12">
    <property type="entry name" value="ISOVALERYL-COA DEHYDROGENASE, MITOCHONDRIAL-RELATED"/>
    <property type="match status" value="1"/>
</dbReference>
<proteinExistence type="inferred from homology"/>
<dbReference type="Gene3D" id="2.40.110.10">
    <property type="entry name" value="Butyryl-CoA Dehydrogenase, subunit A, domain 2"/>
    <property type="match status" value="1"/>
</dbReference>
<protein>
    <submittedName>
        <fullName evidence="8">Acyl-CoA dehydrogenase</fullName>
    </submittedName>
</protein>
<dbReference type="PROSITE" id="PS00073">
    <property type="entry name" value="ACYL_COA_DH_2"/>
    <property type="match status" value="1"/>
</dbReference>
<keyword evidence="3" id="KW-0285">Flavoprotein</keyword>
<sequence>MATSLTRLGLRTLSQMAGSPSLDRLHLRKPTEKVLYHGTKAGFRTVTAVNRAFKAIKNLGQPERLPKRGGGELFDLTPTDDQAMILDAIRVFATEQVRPAAMAADTAYGAPAALLAQCAELGITTMGIPESLGGVGTERSAITNALISEALAHGDMGLAVACLAPSAVSTALVLWGTAEQQATYLGAFAADTPPPAALAVQEPTPLFDPFSLQTRARLVNGRYEISGVKSMVPLAATAELFIVAAEIEGHGPGLLLVESSTAGLAIEEDVSMGLRAAACARLVLDRASVPATALLGEGRPEVYAECIQLSRLAWCALATGCAQAALDYLIPYVNDRQAFGEPISHRQSVAFAISNIAIELDGMRLLTWRAASLADADQPFAEAAALARRLCADKAAQIGSDSVQLLGGHGFVKDHPVERWYRDLRAVGVMEGGVLI</sequence>
<dbReference type="Gene3D" id="1.20.140.10">
    <property type="entry name" value="Butyryl-CoA Dehydrogenase, subunit A, domain 3"/>
    <property type="match status" value="1"/>
</dbReference>
<reference evidence="8 9" key="1">
    <citation type="submission" date="2018-12" db="EMBL/GenBank/DDBJ databases">
        <title>The whole draft genome of Aquabacterium sp. SJQ9.</title>
        <authorList>
            <person name="Sun L."/>
            <person name="Gao X."/>
            <person name="Chen W."/>
            <person name="Huang K."/>
        </authorList>
    </citation>
    <scope>NUCLEOTIDE SEQUENCE [LARGE SCALE GENOMIC DNA]</scope>
    <source>
        <strain evidence="8 9">SJQ9</strain>
    </source>
</reference>
<evidence type="ECO:0000259" key="6">
    <source>
        <dbReference type="Pfam" id="PF02770"/>
    </source>
</evidence>
<dbReference type="GO" id="GO:0050660">
    <property type="term" value="F:flavin adenine dinucleotide binding"/>
    <property type="evidence" value="ECO:0007669"/>
    <property type="project" value="InterPro"/>
</dbReference>
<name>A0A3R8T5F8_9BURK</name>
<dbReference type="SUPFAM" id="SSF47203">
    <property type="entry name" value="Acyl-CoA dehydrogenase C-terminal domain-like"/>
    <property type="match status" value="1"/>
</dbReference>
<dbReference type="InterPro" id="IPR037069">
    <property type="entry name" value="AcylCoA_DH/ox_N_sf"/>
</dbReference>
<feature type="domain" description="Acyl-CoA oxidase/dehydrogenase middle" evidence="6">
    <location>
        <begin position="197"/>
        <end position="286"/>
    </location>
</feature>
<accession>A0A3R8T5F8</accession>